<accession>A0A1T4TC12</accession>
<dbReference type="RefSeq" id="WP_085937720.1">
    <property type="nucleotide sequence ID" value="NZ_FUWJ01000015.1"/>
</dbReference>
<dbReference type="InterPro" id="IPR001509">
    <property type="entry name" value="Epimerase_deHydtase"/>
</dbReference>
<dbReference type="PANTHER" id="PTHR43238:SF1">
    <property type="entry name" value="GDP-L-FUCOSE SYNTHASE"/>
    <property type="match status" value="1"/>
</dbReference>
<evidence type="ECO:0000256" key="1">
    <source>
        <dbReference type="ARBA" id="ARBA00004883"/>
    </source>
</evidence>
<dbReference type="EC" id="1.1.1.271" evidence="3 9"/>
<keyword evidence="6 9" id="KW-0413">Isomerase</keyword>
<dbReference type="OrthoDB" id="9811425at2"/>
<feature type="binding site" evidence="9">
    <location>
        <begin position="16"/>
        <end position="22"/>
    </location>
    <ligand>
        <name>NADP(+)</name>
        <dbReference type="ChEBI" id="CHEBI:58349"/>
    </ligand>
</feature>
<keyword evidence="4 9" id="KW-0521">NADP</keyword>
<evidence type="ECO:0000313" key="11">
    <source>
        <dbReference type="EMBL" id="SKA37926.1"/>
    </source>
</evidence>
<keyword evidence="7 9" id="KW-0511">Multifunctional enzyme</keyword>
<keyword evidence="5 9" id="KW-0560">Oxidoreductase</keyword>
<sequence>MNPSYTLRNKRVWVAGHRGLVGSAIVRRLQSEDCEIVTAPRDSVDLRRPDQLEKWMRDVRPQAVFLAAARVGGIHANNTRPAEFIYDNLAIQTTVVEACRRSNVEKLLLMGSSCIYPRLAPQPIPESALLTGPLEPTNEWYAVAKIAGIKLGQAYRRQYGCDFISVMPTNLYGAGDNFDRLQSHVVPALILKAHEAKMARAPQMEVWGTGAVRREFLYVDDAADGMVFLMKNYSDEGIVNIGTGRDVPIIDLVGMVCKVVGYEGTLRFDTSRPDGTPRKVVDVSRINALGWNAKISLPDGLAMTYRWFLENVAPEKRRVA</sequence>
<feature type="binding site" evidence="9">
    <location>
        <position position="274"/>
    </location>
    <ligand>
        <name>substrate</name>
    </ligand>
</feature>
<name>A0A1T4TC12_9HYPH</name>
<gene>
    <name evidence="9" type="primary">fcl</name>
    <name evidence="11" type="ORF">SAMN02745126_05980</name>
</gene>
<keyword evidence="12" id="KW-1185">Reference proteome</keyword>
<dbReference type="CDD" id="cd05239">
    <property type="entry name" value="GDP_FS_SDR_e"/>
    <property type="match status" value="1"/>
</dbReference>
<evidence type="ECO:0000256" key="9">
    <source>
        <dbReference type="HAMAP-Rule" id="MF_00956"/>
    </source>
</evidence>
<feature type="binding site" evidence="9">
    <location>
        <begin position="110"/>
        <end position="113"/>
    </location>
    <ligand>
        <name>NADP(+)</name>
        <dbReference type="ChEBI" id="CHEBI:58349"/>
    </ligand>
</feature>
<protein>
    <recommendedName>
        <fullName evidence="3 9">GDP-L-fucose synthase</fullName>
        <ecNumber evidence="3 9">1.1.1.271</ecNumber>
    </recommendedName>
    <alternativeName>
        <fullName evidence="9">GDP-4-keto-6-deoxy-D-mannose-3,5-epimerase-4-reductase</fullName>
    </alternativeName>
</protein>
<feature type="binding site" evidence="9">
    <location>
        <position position="192"/>
    </location>
    <ligand>
        <name>substrate</name>
    </ligand>
</feature>
<dbReference type="GO" id="GO:0042351">
    <property type="term" value="P:'de novo' GDP-L-fucose biosynthetic process"/>
    <property type="evidence" value="ECO:0007669"/>
    <property type="project" value="UniProtKB-UniRule"/>
</dbReference>
<evidence type="ECO:0000313" key="12">
    <source>
        <dbReference type="Proteomes" id="UP000190092"/>
    </source>
</evidence>
<feature type="binding site" evidence="9">
    <location>
        <begin position="168"/>
        <end position="171"/>
    </location>
    <ligand>
        <name>NADP(+)</name>
        <dbReference type="ChEBI" id="CHEBI:58349"/>
    </ligand>
</feature>
<comment type="catalytic activity">
    <reaction evidence="8 9">
        <text>GDP-beta-L-fucose + NADP(+) = GDP-4-dehydro-alpha-D-rhamnose + NADPH + H(+)</text>
        <dbReference type="Rhea" id="RHEA:18885"/>
        <dbReference type="ChEBI" id="CHEBI:15378"/>
        <dbReference type="ChEBI" id="CHEBI:57273"/>
        <dbReference type="ChEBI" id="CHEBI:57783"/>
        <dbReference type="ChEBI" id="CHEBI:57964"/>
        <dbReference type="ChEBI" id="CHEBI:58349"/>
        <dbReference type="EC" id="1.1.1.271"/>
    </reaction>
</comment>
<evidence type="ECO:0000256" key="5">
    <source>
        <dbReference type="ARBA" id="ARBA00023002"/>
    </source>
</evidence>
<dbReference type="Gene3D" id="3.90.25.10">
    <property type="entry name" value="UDP-galactose 4-epimerase, domain 1"/>
    <property type="match status" value="1"/>
</dbReference>
<feature type="binding site" evidence="9">
    <location>
        <position position="145"/>
    </location>
    <ligand>
        <name>NADP(+)</name>
        <dbReference type="ChEBI" id="CHEBI:58349"/>
    </ligand>
</feature>
<feature type="binding site" evidence="9">
    <location>
        <position position="207"/>
    </location>
    <ligand>
        <name>substrate</name>
    </ligand>
</feature>
<dbReference type="EMBL" id="FUWJ01000015">
    <property type="protein sequence ID" value="SKA37926.1"/>
    <property type="molecule type" value="Genomic_DNA"/>
</dbReference>
<comment type="similarity">
    <text evidence="2 9">Belongs to the NAD(P)-dependent epimerase/dehydratase family. Fucose synthase subfamily.</text>
</comment>
<feature type="active site" description="Proton donor/acceptor" evidence="9">
    <location>
        <position position="141"/>
    </location>
</feature>
<feature type="site" description="Important for catalytic activity" evidence="9">
    <location>
        <position position="112"/>
    </location>
</feature>
<feature type="site" description="Important for catalytic activity" evidence="9">
    <location>
        <position position="114"/>
    </location>
</feature>
<evidence type="ECO:0000256" key="8">
    <source>
        <dbReference type="ARBA" id="ARBA00051935"/>
    </source>
</evidence>
<comment type="function">
    <text evidence="9">Catalyzes the two-step NADP-dependent conversion of GDP-4-dehydro-6-deoxy-D-mannose to GDP-fucose, involving an epimerase and a reductase reaction.</text>
</comment>
<feature type="binding site" evidence="9">
    <location>
        <position position="184"/>
    </location>
    <ligand>
        <name>NADP(+)</name>
        <dbReference type="ChEBI" id="CHEBI:58349"/>
    </ligand>
</feature>
<evidence type="ECO:0000259" key="10">
    <source>
        <dbReference type="Pfam" id="PF01370"/>
    </source>
</evidence>
<feature type="domain" description="NAD-dependent epimerase/dehydratase" evidence="10">
    <location>
        <begin position="13"/>
        <end position="242"/>
    </location>
</feature>
<evidence type="ECO:0000256" key="6">
    <source>
        <dbReference type="ARBA" id="ARBA00023235"/>
    </source>
</evidence>
<dbReference type="SUPFAM" id="SSF51735">
    <property type="entry name" value="NAD(P)-binding Rossmann-fold domains"/>
    <property type="match status" value="1"/>
</dbReference>
<dbReference type="STRING" id="225324.SAMN02745126_05980"/>
<dbReference type="UniPathway" id="UPA00128">
    <property type="reaction ID" value="UER00191"/>
</dbReference>
<dbReference type="GO" id="GO:0070401">
    <property type="term" value="F:NADP+ binding"/>
    <property type="evidence" value="ECO:0007669"/>
    <property type="project" value="UniProtKB-UniRule"/>
</dbReference>
<dbReference type="GO" id="GO:0050577">
    <property type="term" value="F:GDP-L-fucose synthase activity"/>
    <property type="evidence" value="ECO:0007669"/>
    <property type="project" value="UniProtKB-UniRule"/>
</dbReference>
<evidence type="ECO:0000256" key="7">
    <source>
        <dbReference type="ARBA" id="ARBA00023268"/>
    </source>
</evidence>
<feature type="binding site" evidence="9">
    <location>
        <position position="214"/>
    </location>
    <ligand>
        <name>substrate</name>
    </ligand>
</feature>
<dbReference type="PANTHER" id="PTHR43238">
    <property type="entry name" value="GDP-L-FUCOSE SYNTHASE"/>
    <property type="match status" value="1"/>
</dbReference>
<dbReference type="InterPro" id="IPR036291">
    <property type="entry name" value="NAD(P)-bd_dom_sf"/>
</dbReference>
<dbReference type="FunFam" id="3.40.50.720:FF:000101">
    <property type="entry name" value="GDP-L-fucose synthase"/>
    <property type="match status" value="1"/>
</dbReference>
<dbReference type="InterPro" id="IPR028614">
    <property type="entry name" value="GDP_fucose/colitose_synth"/>
</dbReference>
<reference evidence="12" key="1">
    <citation type="submission" date="2017-02" db="EMBL/GenBank/DDBJ databases">
        <authorList>
            <person name="Varghese N."/>
            <person name="Submissions S."/>
        </authorList>
    </citation>
    <scope>NUCLEOTIDE SEQUENCE [LARGE SCALE GENOMIC DNA]</scope>
    <source>
        <strain evidence="12">ATCC 27094</strain>
    </source>
</reference>
<dbReference type="AlphaFoldDB" id="A0A1T4TC12"/>
<dbReference type="Pfam" id="PF01370">
    <property type="entry name" value="Epimerase"/>
    <property type="match status" value="1"/>
</dbReference>
<evidence type="ECO:0000256" key="4">
    <source>
        <dbReference type="ARBA" id="ARBA00022857"/>
    </source>
</evidence>
<organism evidence="11 12">
    <name type="scientific">Enhydrobacter aerosaccus</name>
    <dbReference type="NCBI Taxonomy" id="225324"/>
    <lineage>
        <taxon>Bacteria</taxon>
        <taxon>Pseudomonadati</taxon>
        <taxon>Pseudomonadota</taxon>
        <taxon>Alphaproteobacteria</taxon>
        <taxon>Hyphomicrobiales</taxon>
        <taxon>Enhydrobacter</taxon>
    </lineage>
</organism>
<proteinExistence type="inferred from homology"/>
<comment type="pathway">
    <text evidence="1 9">Nucleotide-sugar biosynthesis; GDP-L-fucose biosynthesis via de novo pathway; GDP-L-fucose from GDP-alpha-D-mannose: step 2/2.</text>
</comment>
<evidence type="ECO:0000256" key="3">
    <source>
        <dbReference type="ARBA" id="ARBA00012371"/>
    </source>
</evidence>
<dbReference type="Proteomes" id="UP000190092">
    <property type="component" value="Unassembled WGS sequence"/>
</dbReference>
<dbReference type="HAMAP" id="MF_00956">
    <property type="entry name" value="GDP_fucose_synth"/>
    <property type="match status" value="1"/>
</dbReference>
<dbReference type="Gene3D" id="3.40.50.720">
    <property type="entry name" value="NAD(P)-binding Rossmann-like Domain"/>
    <property type="match status" value="1"/>
</dbReference>
<dbReference type="GO" id="GO:0016853">
    <property type="term" value="F:isomerase activity"/>
    <property type="evidence" value="ECO:0007669"/>
    <property type="project" value="UniProtKB-KW"/>
</dbReference>
<evidence type="ECO:0000256" key="2">
    <source>
        <dbReference type="ARBA" id="ARBA00005959"/>
    </source>
</evidence>